<evidence type="ECO:0000259" key="4">
    <source>
        <dbReference type="Pfam" id="PF00535"/>
    </source>
</evidence>
<dbReference type="GO" id="GO:0016757">
    <property type="term" value="F:glycosyltransferase activity"/>
    <property type="evidence" value="ECO:0007669"/>
    <property type="project" value="UniProtKB-KW"/>
</dbReference>
<dbReference type="OrthoDB" id="8404680at2"/>
<keyword evidence="3 5" id="KW-0808">Transferase</keyword>
<dbReference type="PANTHER" id="PTHR43179">
    <property type="entry name" value="RHAMNOSYLTRANSFERASE WBBL"/>
    <property type="match status" value="1"/>
</dbReference>
<dbReference type="CDD" id="cd00761">
    <property type="entry name" value="Glyco_tranf_GTA_type"/>
    <property type="match status" value="1"/>
</dbReference>
<gene>
    <name evidence="5" type="ORF">FPZ52_17885</name>
</gene>
<dbReference type="Proteomes" id="UP000318483">
    <property type="component" value="Plasmid unnamed4"/>
</dbReference>
<organism evidence="5 6">
    <name type="scientific">Qingshengfaniella alkalisoli</name>
    <dbReference type="NCBI Taxonomy" id="2599296"/>
    <lineage>
        <taxon>Bacteria</taxon>
        <taxon>Pseudomonadati</taxon>
        <taxon>Pseudomonadota</taxon>
        <taxon>Alphaproteobacteria</taxon>
        <taxon>Rhodobacterales</taxon>
        <taxon>Paracoccaceae</taxon>
        <taxon>Qingshengfaniella</taxon>
    </lineage>
</organism>
<keyword evidence="6" id="KW-1185">Reference proteome</keyword>
<dbReference type="Gene3D" id="3.90.550.10">
    <property type="entry name" value="Spore Coat Polysaccharide Biosynthesis Protein SpsA, Chain A"/>
    <property type="match status" value="1"/>
</dbReference>
<evidence type="ECO:0000313" key="5">
    <source>
        <dbReference type="EMBL" id="QDY71545.1"/>
    </source>
</evidence>
<proteinExistence type="inferred from homology"/>
<reference evidence="5 6" key="1">
    <citation type="submission" date="2019-07" db="EMBL/GenBank/DDBJ databases">
        <title>Litoreibacter alkalisoli sp. nov., isolated from saline-alkaline soil.</title>
        <authorList>
            <person name="Wang S."/>
            <person name="Xu L."/>
            <person name="Xing Y.-T."/>
            <person name="Sun J.-Q."/>
        </authorList>
    </citation>
    <scope>NUCLEOTIDE SEQUENCE [LARGE SCALE GENOMIC DNA]</scope>
    <source>
        <strain evidence="5 6">LN3S51</strain>
        <plasmid evidence="5 6">unnamed4</plasmid>
    </source>
</reference>
<dbReference type="RefSeq" id="WP_146366959.1">
    <property type="nucleotide sequence ID" value="NZ_CP042265.1"/>
</dbReference>
<dbReference type="InterPro" id="IPR029044">
    <property type="entry name" value="Nucleotide-diphossugar_trans"/>
</dbReference>
<dbReference type="KEGG" id="lit:FPZ52_17885"/>
<comment type="similarity">
    <text evidence="1">Belongs to the glycosyltransferase 2 family.</text>
</comment>
<protein>
    <submittedName>
        <fullName evidence="5">Glycosyltransferase family 2 protein</fullName>
    </submittedName>
</protein>
<dbReference type="Pfam" id="PF00535">
    <property type="entry name" value="Glycos_transf_2"/>
    <property type="match status" value="1"/>
</dbReference>
<dbReference type="SUPFAM" id="SSF53448">
    <property type="entry name" value="Nucleotide-diphospho-sugar transferases"/>
    <property type="match status" value="1"/>
</dbReference>
<geneLocation type="plasmid" evidence="5 6">
    <name>unnamed4</name>
</geneLocation>
<name>A0A5B8IAK7_9RHOB</name>
<keyword evidence="2" id="KW-0328">Glycosyltransferase</keyword>
<dbReference type="AlphaFoldDB" id="A0A5B8IAK7"/>
<accession>A0A5B8IAK7</accession>
<dbReference type="PANTHER" id="PTHR43179:SF12">
    <property type="entry name" value="GALACTOFURANOSYLTRANSFERASE GLFT2"/>
    <property type="match status" value="1"/>
</dbReference>
<dbReference type="InterPro" id="IPR001173">
    <property type="entry name" value="Glyco_trans_2-like"/>
</dbReference>
<evidence type="ECO:0000256" key="2">
    <source>
        <dbReference type="ARBA" id="ARBA00022676"/>
    </source>
</evidence>
<evidence type="ECO:0000256" key="3">
    <source>
        <dbReference type="ARBA" id="ARBA00022679"/>
    </source>
</evidence>
<evidence type="ECO:0000313" key="6">
    <source>
        <dbReference type="Proteomes" id="UP000318483"/>
    </source>
</evidence>
<feature type="domain" description="Glycosyltransferase 2-like" evidence="4">
    <location>
        <begin position="17"/>
        <end position="143"/>
    </location>
</feature>
<dbReference type="EMBL" id="CP042265">
    <property type="protein sequence ID" value="QDY71545.1"/>
    <property type="molecule type" value="Genomic_DNA"/>
</dbReference>
<evidence type="ECO:0000256" key="1">
    <source>
        <dbReference type="ARBA" id="ARBA00006739"/>
    </source>
</evidence>
<sequence>MALPEQARDEALLTYDVVMATRNRSSAVALSLPLILTQTRACARIVVVDSSDDDGAAIGDLVTSLASRFGREIVFLTSPPGLTKQRNLGLQHTTADVVIFPDDDSLLYLDTAEKMLAVYEASESVAAVCATPAVVPPDGSLDLTSYVAETQNSTQKAARKLRQIIKETAACANPFLAVGNRLNAQQSVPDLPEHIDAAPVPYMTGFRMSFRREVITRHGFDETLRRYGWFEDIDASWGAMREGVVLMAKHANIYHHRDASNRAGGYAMGLWAILNRAYVVAKHVRANPDIFPNPEREFARLRRYCKLRIIAYRVLARDEFSKQRADGARDGLNYLPKLLAADVEQLPSAYTDLERILIE</sequence>
<keyword evidence="5" id="KW-0614">Plasmid</keyword>